<evidence type="ECO:0000313" key="1">
    <source>
        <dbReference type="EMBL" id="RCV39410.1"/>
    </source>
</evidence>
<accession>A0A368SC47</accession>
<proteinExistence type="predicted"/>
<dbReference type="EMBL" id="CM003535">
    <property type="protein sequence ID" value="RCV39410.1"/>
    <property type="molecule type" value="Genomic_DNA"/>
</dbReference>
<name>A0A368SC47_SETIT</name>
<reference evidence="1" key="2">
    <citation type="submission" date="2015-07" db="EMBL/GenBank/DDBJ databases">
        <authorList>
            <person name="Noorani M."/>
        </authorList>
    </citation>
    <scope>NUCLEOTIDE SEQUENCE</scope>
    <source>
        <strain evidence="1">Yugu1</strain>
    </source>
</reference>
<protein>
    <submittedName>
        <fullName evidence="1">Uncharacterized protein</fullName>
    </submittedName>
</protein>
<gene>
    <name evidence="1" type="ORF">SETIT_8G222400v2</name>
</gene>
<sequence length="105" mass="12371">MAPVSPRTVPVEVSRPPSEFYVHMFHVRKYPNRPFFLCRSAPHSLYDWLHRRLVWSPWPEESAAVNSAPRSHCSTCVRQRRLIDCPLACLRRREGRIWICSLVQS</sequence>
<dbReference type="AlphaFoldDB" id="A0A368SC47"/>
<organism evidence="1">
    <name type="scientific">Setaria italica</name>
    <name type="common">Foxtail millet</name>
    <name type="synonym">Panicum italicum</name>
    <dbReference type="NCBI Taxonomy" id="4555"/>
    <lineage>
        <taxon>Eukaryota</taxon>
        <taxon>Viridiplantae</taxon>
        <taxon>Streptophyta</taxon>
        <taxon>Embryophyta</taxon>
        <taxon>Tracheophyta</taxon>
        <taxon>Spermatophyta</taxon>
        <taxon>Magnoliopsida</taxon>
        <taxon>Liliopsida</taxon>
        <taxon>Poales</taxon>
        <taxon>Poaceae</taxon>
        <taxon>PACMAD clade</taxon>
        <taxon>Panicoideae</taxon>
        <taxon>Panicodae</taxon>
        <taxon>Paniceae</taxon>
        <taxon>Cenchrinae</taxon>
        <taxon>Setaria</taxon>
    </lineage>
</organism>
<reference evidence="1" key="1">
    <citation type="journal article" date="2012" name="Nat. Biotechnol.">
        <title>Reference genome sequence of the model plant Setaria.</title>
        <authorList>
            <person name="Bennetzen J.L."/>
            <person name="Schmutz J."/>
            <person name="Wang H."/>
            <person name="Percifield R."/>
            <person name="Hawkins J."/>
            <person name="Pontaroli A.C."/>
            <person name="Estep M."/>
            <person name="Feng L."/>
            <person name="Vaughn J.N."/>
            <person name="Grimwood J."/>
            <person name="Jenkins J."/>
            <person name="Barry K."/>
            <person name="Lindquist E."/>
            <person name="Hellsten U."/>
            <person name="Deshpande S."/>
            <person name="Wang X."/>
            <person name="Wu X."/>
            <person name="Mitros T."/>
            <person name="Triplett J."/>
            <person name="Yang X."/>
            <person name="Ye C.Y."/>
            <person name="Mauro-Herrera M."/>
            <person name="Wang L."/>
            <person name="Li P."/>
            <person name="Sharma M."/>
            <person name="Sharma R."/>
            <person name="Ronald P.C."/>
            <person name="Panaud O."/>
            <person name="Kellogg E.A."/>
            <person name="Brutnell T.P."/>
            <person name="Doust A.N."/>
            <person name="Tuskan G.A."/>
            <person name="Rokhsar D."/>
            <person name="Devos K.M."/>
        </authorList>
    </citation>
    <scope>NUCLEOTIDE SEQUENCE [LARGE SCALE GENOMIC DNA]</scope>
    <source>
        <strain evidence="1">Yugu1</strain>
    </source>
</reference>